<comment type="function">
    <text evidence="11">Accessory subunit of the mitochondrial membrane respiratory chain NADH dehydrogenase (Complex I), that is believed not to be involved in catalysis. Complex I functions in the transfer of electrons from NADH to the respiratory chain. The immediate electron acceptor for the enzyme is believed to be ubiquinone.</text>
</comment>
<keyword evidence="13" id="KW-0830">Ubiquinone</keyword>
<sequence>MAVSPDPKTLLLPDPEAIPSVLSSTYIPIFCSALGLTGVYGARITTRRPRLSGIQHYVIAAAVGALIGKYGKDRYDQYNMDKDAVLRHYIELHPEDFPMPERKKVGEIFSSWTPIR</sequence>
<evidence type="ECO:0000256" key="8">
    <source>
        <dbReference type="ARBA" id="ARBA00022989"/>
    </source>
</evidence>
<keyword evidence="6 11" id="KW-0999">Mitochondrion inner membrane</keyword>
<evidence type="ECO:0000256" key="2">
    <source>
        <dbReference type="ARBA" id="ARBA00008674"/>
    </source>
</evidence>
<feature type="transmembrane region" description="Helical" evidence="12">
    <location>
        <begin position="20"/>
        <end position="42"/>
    </location>
</feature>
<evidence type="ECO:0000256" key="1">
    <source>
        <dbReference type="ARBA" id="ARBA00004298"/>
    </source>
</evidence>
<evidence type="ECO:0000256" key="5">
    <source>
        <dbReference type="ARBA" id="ARBA00022692"/>
    </source>
</evidence>
<dbReference type="AlphaFoldDB" id="A0A0V0G4I3"/>
<keyword evidence="8 12" id="KW-1133">Transmembrane helix</keyword>
<dbReference type="InterPro" id="IPR009423">
    <property type="entry name" value="NDUC2"/>
</dbReference>
<evidence type="ECO:0000256" key="11">
    <source>
        <dbReference type="PIRNR" id="PIRNR017834"/>
    </source>
</evidence>
<evidence type="ECO:0000256" key="6">
    <source>
        <dbReference type="ARBA" id="ARBA00022792"/>
    </source>
</evidence>
<evidence type="ECO:0000256" key="9">
    <source>
        <dbReference type="ARBA" id="ARBA00023128"/>
    </source>
</evidence>
<keyword evidence="7 11" id="KW-0249">Electron transport</keyword>
<reference evidence="13" key="1">
    <citation type="journal article" date="2018" name="J. Proteomics">
        <title>Exploring the molecular complexity of Triatoma dimidiata sialome.</title>
        <authorList>
            <person name="Santiago P.B."/>
            <person name="de Araujo C.N."/>
            <person name="Charneau S."/>
            <person name="Bastos I.M.D."/>
            <person name="Assumpcao T.C.F."/>
            <person name="Queiroz R.M.L."/>
            <person name="Praca Y.R."/>
            <person name="Cordeiro T.M."/>
            <person name="Garcia C.H.S."/>
            <person name="da Silva I.G."/>
            <person name="Raiol T."/>
            <person name="Motta F.N."/>
            <person name="de Araujo Oliveira J.V."/>
            <person name="de Sousa M.V."/>
            <person name="Ribeiro J.M.C."/>
            <person name="de Santana J.M."/>
        </authorList>
    </citation>
    <scope>NUCLEOTIDE SEQUENCE</scope>
    <source>
        <strain evidence="13">Santander</strain>
        <tissue evidence="13">Salivary glands</tissue>
    </source>
</reference>
<proteinExistence type="inferred from homology"/>
<organism evidence="13">
    <name type="scientific">Triatoma dimidiata</name>
    <name type="common">Kissing bug</name>
    <name type="synonym">Meccus dimidiatus</name>
    <dbReference type="NCBI Taxonomy" id="72491"/>
    <lineage>
        <taxon>Eukaryota</taxon>
        <taxon>Metazoa</taxon>
        <taxon>Ecdysozoa</taxon>
        <taxon>Arthropoda</taxon>
        <taxon>Hexapoda</taxon>
        <taxon>Insecta</taxon>
        <taxon>Pterygota</taxon>
        <taxon>Neoptera</taxon>
        <taxon>Paraneoptera</taxon>
        <taxon>Hemiptera</taxon>
        <taxon>Heteroptera</taxon>
        <taxon>Panheteroptera</taxon>
        <taxon>Cimicomorpha</taxon>
        <taxon>Reduviidae</taxon>
        <taxon>Triatominae</taxon>
        <taxon>Triatoma</taxon>
    </lineage>
</organism>
<dbReference type="PANTHER" id="PTHR13099">
    <property type="entry name" value="NADH-UBIQUINONE OXIDOREDUCTASE SUBUNIT B14.5B"/>
    <property type="match status" value="1"/>
</dbReference>
<accession>A0A0V0G4I3</accession>
<dbReference type="PANTHER" id="PTHR13099:SF0">
    <property type="entry name" value="NADH DEHYDROGENASE [UBIQUINONE] 1 SUBUNIT C2-RELATED"/>
    <property type="match status" value="1"/>
</dbReference>
<evidence type="ECO:0000256" key="12">
    <source>
        <dbReference type="SAM" id="Phobius"/>
    </source>
</evidence>
<evidence type="ECO:0000256" key="7">
    <source>
        <dbReference type="ARBA" id="ARBA00022982"/>
    </source>
</evidence>
<dbReference type="PIRSF" id="PIRSF017834">
    <property type="entry name" value="NADH-UbQ_OxRdtase_b14.5b"/>
    <property type="match status" value="1"/>
</dbReference>
<keyword evidence="10 11" id="KW-0472">Membrane</keyword>
<keyword evidence="9 11" id="KW-0496">Mitochondrion</keyword>
<protein>
    <recommendedName>
        <fullName evidence="11">NADH dehydrogenase [ubiquinone] 1 subunit C2</fullName>
    </recommendedName>
</protein>
<keyword evidence="3 11" id="KW-0813">Transport</keyword>
<comment type="similarity">
    <text evidence="2 11">Belongs to the complex I NDUFC2 subunit family.</text>
</comment>
<dbReference type="Pfam" id="PF06374">
    <property type="entry name" value="NDUF_C2"/>
    <property type="match status" value="1"/>
</dbReference>
<evidence type="ECO:0000256" key="4">
    <source>
        <dbReference type="ARBA" id="ARBA00022660"/>
    </source>
</evidence>
<keyword evidence="4 11" id="KW-0679">Respiratory chain</keyword>
<name>A0A0V0G4I3_TRIDM</name>
<evidence type="ECO:0000313" key="13">
    <source>
        <dbReference type="EMBL" id="JAP02947.1"/>
    </source>
</evidence>
<dbReference type="GO" id="GO:0005743">
    <property type="term" value="C:mitochondrial inner membrane"/>
    <property type="evidence" value="ECO:0007669"/>
    <property type="project" value="UniProtKB-SubCell"/>
</dbReference>
<evidence type="ECO:0000256" key="3">
    <source>
        <dbReference type="ARBA" id="ARBA00022448"/>
    </source>
</evidence>
<dbReference type="EMBL" id="GECL01003177">
    <property type="protein sequence ID" value="JAP02947.1"/>
    <property type="molecule type" value="Transcribed_RNA"/>
</dbReference>
<comment type="subcellular location">
    <subcellularLocation>
        <location evidence="1">Mitochondrion inner membrane</location>
        <topology evidence="1">Single-pass membrane protein</topology>
        <orientation evidence="1">Matrix side</orientation>
    </subcellularLocation>
</comment>
<keyword evidence="5 12" id="KW-0812">Transmembrane</keyword>
<dbReference type="GO" id="GO:0006120">
    <property type="term" value="P:mitochondrial electron transport, NADH to ubiquinone"/>
    <property type="evidence" value="ECO:0007669"/>
    <property type="project" value="InterPro"/>
</dbReference>
<evidence type="ECO:0000256" key="10">
    <source>
        <dbReference type="ARBA" id="ARBA00023136"/>
    </source>
</evidence>